<organism evidence="4 5">
    <name type="scientific">Plasmodium falciparum Tanzania</name>
    <name type="common">2000708</name>
    <dbReference type="NCBI Taxonomy" id="1036725"/>
    <lineage>
        <taxon>Eukaryota</taxon>
        <taxon>Sar</taxon>
        <taxon>Alveolata</taxon>
        <taxon>Apicomplexa</taxon>
        <taxon>Aconoidasida</taxon>
        <taxon>Haemosporida</taxon>
        <taxon>Plasmodiidae</taxon>
        <taxon>Plasmodium</taxon>
        <taxon>Plasmodium (Laverania)</taxon>
    </lineage>
</organism>
<evidence type="ECO:0000313" key="4">
    <source>
        <dbReference type="EMBL" id="ETW35401.1"/>
    </source>
</evidence>
<dbReference type="AlphaFoldDB" id="A0A024W5I0"/>
<dbReference type="InterPro" id="IPR015425">
    <property type="entry name" value="FH2_Formin"/>
</dbReference>
<dbReference type="InterPro" id="IPR051425">
    <property type="entry name" value="Formin_Homology"/>
</dbReference>
<dbReference type="Gene3D" id="1.20.58.2220">
    <property type="entry name" value="Formin, FH2 domain"/>
    <property type="match status" value="1"/>
</dbReference>
<dbReference type="InterPro" id="IPR042201">
    <property type="entry name" value="FH2_Formin_sf"/>
</dbReference>
<protein>
    <recommendedName>
        <fullName evidence="3">FH2 domain-containing protein</fullName>
    </recommendedName>
</protein>
<dbReference type="Pfam" id="PF02181">
    <property type="entry name" value="FH2"/>
    <property type="match status" value="1"/>
</dbReference>
<sequence>MKEEEIVKTENNTKLAFTKKGGKKIPAPPPFLLKKMGDKSKCVLKKCPEAFGLKKAAKVPEKRPLGIKLHWQLLPTHKIEGTVFNEIKTQEVKYNLIDTKAVHKLFARVKGEKKIIKKSVDDKQEKPEEKLVTVLDRTRAQNIGILLRFPMSTQEIVDKINSFDLTDLNVDFLQKVLHIIPSKEECDGILQKLENEKIKTEQFRDVERKLIPFVYLDKCQSKIQICLFSLKYDKMINEINKDLDIYDKAVKEVRSSIRLRSLLKAVLKWGNYVNYGINDNEDLVALGFTLSSVLKLSEFKSSIDSKITSLHYITVTLCMYLPNLNMNLLENDLLSVLTASKMSSESIDIIFSSLEKEITYIKGQLKTNYEEKFKEKMVSLLEDSEQKYNTAQKQYEQTKKDVKELGIYLGEDMPKNGNLENIFIILSSIVDSFTKCYKDILANPKKFSIMLNEESLLDDYYNVFCKGKKRPIIKMNSISTNSDTKEDDMIKNKSIPDIKIKINKSKSVSVKKNDHGKSTMFQLRNQLMQDIQNRSILKKSLVFPNTSENESSSIQPSQQNGVDNSIAKKEAEQNIKKEEELKSDNGIKIKEVQTLNDESKNVNVNNTMNDVVTVENKSDEKQNKDIKVEDIKNT</sequence>
<dbReference type="FunFam" id="1.20.58.2220:FF:000016">
    <property type="entry name" value="Formin 2"/>
    <property type="match status" value="1"/>
</dbReference>
<feature type="compositionally biased region" description="Polar residues" evidence="2">
    <location>
        <begin position="544"/>
        <end position="563"/>
    </location>
</feature>
<feature type="region of interest" description="Disordered" evidence="2">
    <location>
        <begin position="612"/>
        <end position="634"/>
    </location>
</feature>
<dbReference type="PANTHER" id="PTHR45725">
    <property type="entry name" value="FORMIN HOMOLOGY 2 FAMILY MEMBER"/>
    <property type="match status" value="1"/>
</dbReference>
<evidence type="ECO:0000256" key="2">
    <source>
        <dbReference type="SAM" id="MobiDB-lite"/>
    </source>
</evidence>
<gene>
    <name evidence="4" type="ORF">PFTANZ_03820</name>
</gene>
<dbReference type="SMART" id="SM00498">
    <property type="entry name" value="FH2"/>
    <property type="match status" value="1"/>
</dbReference>
<evidence type="ECO:0000313" key="5">
    <source>
        <dbReference type="Proteomes" id="UP000030708"/>
    </source>
</evidence>
<dbReference type="PROSITE" id="PS51444">
    <property type="entry name" value="FH2"/>
    <property type="match status" value="1"/>
</dbReference>
<dbReference type="EMBL" id="KI926474">
    <property type="protein sequence ID" value="ETW35401.1"/>
    <property type="molecule type" value="Genomic_DNA"/>
</dbReference>
<name>A0A024W5I0_PLAFA</name>
<feature type="domain" description="FH2" evidence="3">
    <location>
        <begin position="56"/>
        <end position="459"/>
    </location>
</feature>
<feature type="region of interest" description="Disordered" evidence="2">
    <location>
        <begin position="544"/>
        <end position="564"/>
    </location>
</feature>
<evidence type="ECO:0000256" key="1">
    <source>
        <dbReference type="SAM" id="Coils"/>
    </source>
</evidence>
<reference evidence="4 5" key="2">
    <citation type="submission" date="2013-02" db="EMBL/GenBank/DDBJ databases">
        <title>The Genome Sequence of Plasmodium falciparum Tanzania (2000708).</title>
        <authorList>
            <consortium name="The Broad Institute Genome Sequencing Platform"/>
            <consortium name="The Broad Institute Genome Sequencing Center for Infectious Disease"/>
            <person name="Neafsey D."/>
            <person name="Cheeseman I."/>
            <person name="Volkman S."/>
            <person name="Adams J."/>
            <person name="Walker B."/>
            <person name="Young S.K."/>
            <person name="Zeng Q."/>
            <person name="Gargeya S."/>
            <person name="Fitzgerald M."/>
            <person name="Haas B."/>
            <person name="Abouelleil A."/>
            <person name="Alvarado L."/>
            <person name="Arachchi H.M."/>
            <person name="Berlin A.M."/>
            <person name="Chapman S.B."/>
            <person name="Dewar J."/>
            <person name="Goldberg J."/>
            <person name="Griggs A."/>
            <person name="Gujja S."/>
            <person name="Hansen M."/>
            <person name="Howarth C."/>
            <person name="Imamovic A."/>
            <person name="Larimer J."/>
            <person name="McCowan C."/>
            <person name="Murphy C."/>
            <person name="Neiman D."/>
            <person name="Pearson M."/>
            <person name="Priest M."/>
            <person name="Roberts A."/>
            <person name="Saif S."/>
            <person name="Shea T."/>
            <person name="Sisk P."/>
            <person name="Sykes S."/>
            <person name="Wortman J."/>
            <person name="Nusbaum C."/>
            <person name="Birren B."/>
        </authorList>
    </citation>
    <scope>NUCLEOTIDE SEQUENCE [LARGE SCALE GENOMIC DNA]</scope>
    <source>
        <strain evidence="5">Tanzania (2000708)</strain>
    </source>
</reference>
<dbReference type="PANTHER" id="PTHR45725:SF1">
    <property type="entry name" value="DISHEVELLED ASSOCIATED ACTIVATOR OF MORPHOGENESIS, ISOFORM D"/>
    <property type="match status" value="1"/>
</dbReference>
<proteinExistence type="predicted"/>
<feature type="coiled-coil region" evidence="1">
    <location>
        <begin position="374"/>
        <end position="401"/>
    </location>
</feature>
<reference evidence="4 5" key="1">
    <citation type="submission" date="2013-02" db="EMBL/GenBank/DDBJ databases">
        <title>The Genome Annotation of Plasmodium falciparum Tanzania (2000708).</title>
        <authorList>
            <consortium name="The Broad Institute Genome Sequencing Platform"/>
            <consortium name="The Broad Institute Genome Sequencing Center for Infectious Disease"/>
            <person name="Neafsey D."/>
            <person name="Hoffman S."/>
            <person name="Volkman S."/>
            <person name="Rosenthal P."/>
            <person name="Walker B."/>
            <person name="Young S.K."/>
            <person name="Zeng Q."/>
            <person name="Gargeya S."/>
            <person name="Fitzgerald M."/>
            <person name="Haas B."/>
            <person name="Abouelleil A."/>
            <person name="Allen A.W."/>
            <person name="Alvarado L."/>
            <person name="Arachchi H.M."/>
            <person name="Berlin A.M."/>
            <person name="Chapman S.B."/>
            <person name="Gainer-Dewar J."/>
            <person name="Goldberg J."/>
            <person name="Griggs A."/>
            <person name="Gujja S."/>
            <person name="Hansen M."/>
            <person name="Howarth C."/>
            <person name="Imamovic A."/>
            <person name="Ireland A."/>
            <person name="Larimer J."/>
            <person name="McCowan C."/>
            <person name="Murphy C."/>
            <person name="Pearson M."/>
            <person name="Poon T.W."/>
            <person name="Priest M."/>
            <person name="Roberts A."/>
            <person name="Saif S."/>
            <person name="Shea T."/>
            <person name="Sisk P."/>
            <person name="Sykes S."/>
            <person name="Wortman J."/>
            <person name="Nusbaum C."/>
            <person name="Birren B."/>
        </authorList>
    </citation>
    <scope>NUCLEOTIDE SEQUENCE [LARGE SCALE GENOMIC DNA]</scope>
    <source>
        <strain evidence="5">Tanzania (2000708)</strain>
    </source>
</reference>
<dbReference type="SUPFAM" id="SSF101447">
    <property type="entry name" value="Formin homology 2 domain (FH2 domain)"/>
    <property type="match status" value="1"/>
</dbReference>
<dbReference type="Proteomes" id="UP000030708">
    <property type="component" value="Unassembled WGS sequence"/>
</dbReference>
<keyword evidence="1" id="KW-0175">Coiled coil</keyword>
<feature type="compositionally biased region" description="Basic and acidic residues" evidence="2">
    <location>
        <begin position="616"/>
        <end position="634"/>
    </location>
</feature>
<accession>A0A024W5I0</accession>
<evidence type="ECO:0000259" key="3">
    <source>
        <dbReference type="PROSITE" id="PS51444"/>
    </source>
</evidence>